<sequence length="470" mass="50258">MLLAMSMVAMVVVLMAVAVWAVMSRALYDDVDNQLHSRARLLIESGSLASDPGKAIEGTAYSDVNAMLVVPGRAIFTANQEGQTLPLGSPEKAVIKGELIMSLRSVNHQRVLAMHLSNDSSLLISKSMWPTIQVLNRLGTVLFIIGGVGVVVAAMAGGAVARAGLRPVARLTEAAERVARTDDLRPIPVFGSDELARLTEAFNMMLRALAESRDRQARLVTDAGHELRTPLTSLRTNVELLIASMAPGAPRLPEDEMAELRADVVGQIEELSTLVGDLVDLTREEAGGVIHEPVDMSEVVDRSLERVRRRRNDIDFDVTITPWQVYGDGGGLERAVLNLLDNAAKWSPPGGRVGVRLTQVAPAHAELVVSDQGPGIPPEERGMVFDRFFRSASARAMPGSGLGLAIVKQVVFKHGGTLRVQDTVPGGQPPGASIHVVLPGRPMTDAVTERIEVRHAPKGVDSPSGNADNG</sequence>
<dbReference type="InterPro" id="IPR004358">
    <property type="entry name" value="Sig_transdc_His_kin-like_C"/>
</dbReference>
<evidence type="ECO:0000256" key="11">
    <source>
        <dbReference type="ARBA" id="ARBA00022777"/>
    </source>
</evidence>
<evidence type="ECO:0000259" key="25">
    <source>
        <dbReference type="PROSITE" id="PS50885"/>
    </source>
</evidence>
<evidence type="ECO:0000256" key="8">
    <source>
        <dbReference type="ARBA" id="ARBA00022679"/>
    </source>
</evidence>
<evidence type="ECO:0000256" key="7">
    <source>
        <dbReference type="ARBA" id="ARBA00022553"/>
    </source>
</evidence>
<evidence type="ECO:0000256" key="6">
    <source>
        <dbReference type="ARBA" id="ARBA00022475"/>
    </source>
</evidence>
<dbReference type="PRINTS" id="PR00344">
    <property type="entry name" value="BCTRLSENSOR"/>
</dbReference>
<comment type="catalytic activity">
    <reaction evidence="1">
        <text>ATP + protein L-histidine = ADP + protein N-phospho-L-histidine.</text>
        <dbReference type="EC" id="2.7.13.3"/>
    </reaction>
</comment>
<dbReference type="Gene3D" id="6.10.340.10">
    <property type="match status" value="1"/>
</dbReference>
<keyword evidence="19" id="KW-0843">Virulence</keyword>
<keyword evidence="23" id="KW-0472">Membrane</keyword>
<dbReference type="PROSITE" id="PS50885">
    <property type="entry name" value="HAMP"/>
    <property type="match status" value="1"/>
</dbReference>
<dbReference type="SMART" id="SM00304">
    <property type="entry name" value="HAMP"/>
    <property type="match status" value="1"/>
</dbReference>
<keyword evidence="6" id="KW-1003">Cell membrane</keyword>
<evidence type="ECO:0000256" key="10">
    <source>
        <dbReference type="ARBA" id="ARBA00022741"/>
    </source>
</evidence>
<dbReference type="Proteomes" id="UP001206639">
    <property type="component" value="Unassembled WGS sequence"/>
</dbReference>
<evidence type="ECO:0000256" key="14">
    <source>
        <dbReference type="ARBA" id="ARBA00022842"/>
    </source>
</evidence>
<dbReference type="Gene3D" id="3.30.565.10">
    <property type="entry name" value="Histidine kinase-like ATPase, C-terminal domain"/>
    <property type="match status" value="1"/>
</dbReference>
<keyword evidence="11 26" id="KW-0418">Kinase</keyword>
<evidence type="ECO:0000259" key="24">
    <source>
        <dbReference type="PROSITE" id="PS50109"/>
    </source>
</evidence>
<keyword evidence="7" id="KW-0597">Phosphoprotein</keyword>
<dbReference type="SUPFAM" id="SSF158472">
    <property type="entry name" value="HAMP domain-like"/>
    <property type="match status" value="1"/>
</dbReference>
<keyword evidence="9 23" id="KW-0812">Transmembrane</keyword>
<evidence type="ECO:0000256" key="23">
    <source>
        <dbReference type="SAM" id="Phobius"/>
    </source>
</evidence>
<evidence type="ECO:0000256" key="22">
    <source>
        <dbReference type="ARBA" id="ARBA00041776"/>
    </source>
</evidence>
<keyword evidence="8" id="KW-0808">Transferase</keyword>
<dbReference type="SMART" id="SM00387">
    <property type="entry name" value="HATPase_c"/>
    <property type="match status" value="1"/>
</dbReference>
<keyword evidence="13" id="KW-0067">ATP-binding</keyword>
<evidence type="ECO:0000256" key="18">
    <source>
        <dbReference type="ARBA" id="ARBA00023016"/>
    </source>
</evidence>
<keyword evidence="18" id="KW-0346">Stress response</keyword>
<dbReference type="InterPro" id="IPR003661">
    <property type="entry name" value="HisK_dim/P_dom"/>
</dbReference>
<dbReference type="RefSeq" id="WP_260991444.1">
    <property type="nucleotide sequence ID" value="NZ_JAODWD010000001.1"/>
</dbReference>
<dbReference type="InterPro" id="IPR003660">
    <property type="entry name" value="HAMP_dom"/>
</dbReference>
<evidence type="ECO:0000256" key="15">
    <source>
        <dbReference type="ARBA" id="ARBA00022912"/>
    </source>
</evidence>
<evidence type="ECO:0000256" key="3">
    <source>
        <dbReference type="ARBA" id="ARBA00001946"/>
    </source>
</evidence>
<evidence type="ECO:0000256" key="2">
    <source>
        <dbReference type="ARBA" id="ARBA00001936"/>
    </source>
</evidence>
<protein>
    <recommendedName>
        <fullName evidence="21">Signal transduction histidine-protein kinase/phosphatase MprB</fullName>
        <ecNumber evidence="5">2.7.13.3</ecNumber>
    </recommendedName>
    <alternativeName>
        <fullName evidence="22">Mycobacterial persistence regulator B</fullName>
    </alternativeName>
</protein>
<dbReference type="SMART" id="SM00388">
    <property type="entry name" value="HisKA"/>
    <property type="match status" value="1"/>
</dbReference>
<dbReference type="CDD" id="cd06225">
    <property type="entry name" value="HAMP"/>
    <property type="match status" value="1"/>
</dbReference>
<dbReference type="InterPro" id="IPR050980">
    <property type="entry name" value="2C_sensor_his_kinase"/>
</dbReference>
<dbReference type="GO" id="GO:0016301">
    <property type="term" value="F:kinase activity"/>
    <property type="evidence" value="ECO:0007669"/>
    <property type="project" value="UniProtKB-KW"/>
</dbReference>
<proteinExistence type="predicted"/>
<evidence type="ECO:0000313" key="27">
    <source>
        <dbReference type="Proteomes" id="UP001206639"/>
    </source>
</evidence>
<evidence type="ECO:0000256" key="4">
    <source>
        <dbReference type="ARBA" id="ARBA00004651"/>
    </source>
</evidence>
<organism evidence="26 27">
    <name type="scientific">Mycobacterium deserti</name>
    <dbReference type="NCBI Taxonomy" id="2978347"/>
    <lineage>
        <taxon>Bacteria</taxon>
        <taxon>Bacillati</taxon>
        <taxon>Actinomycetota</taxon>
        <taxon>Actinomycetes</taxon>
        <taxon>Mycobacteriales</taxon>
        <taxon>Mycobacteriaceae</taxon>
        <taxon>Mycobacterium</taxon>
    </lineage>
</organism>
<keyword evidence="27" id="KW-1185">Reference proteome</keyword>
<dbReference type="InterPro" id="IPR003594">
    <property type="entry name" value="HATPase_dom"/>
</dbReference>
<evidence type="ECO:0000256" key="12">
    <source>
        <dbReference type="ARBA" id="ARBA00022801"/>
    </source>
</evidence>
<keyword evidence="17" id="KW-0902">Two-component regulatory system</keyword>
<comment type="cofactor">
    <cofactor evidence="3">
        <name>Mg(2+)</name>
        <dbReference type="ChEBI" id="CHEBI:18420"/>
    </cofactor>
</comment>
<keyword evidence="12" id="KW-0378">Hydrolase</keyword>
<dbReference type="CDD" id="cd00075">
    <property type="entry name" value="HATPase"/>
    <property type="match status" value="1"/>
</dbReference>
<comment type="caution">
    <text evidence="26">The sequence shown here is derived from an EMBL/GenBank/DDBJ whole genome shotgun (WGS) entry which is preliminary data.</text>
</comment>
<dbReference type="Pfam" id="PF00672">
    <property type="entry name" value="HAMP"/>
    <property type="match status" value="1"/>
</dbReference>
<keyword evidence="16 23" id="KW-1133">Transmembrane helix</keyword>
<dbReference type="InterPro" id="IPR036097">
    <property type="entry name" value="HisK_dim/P_sf"/>
</dbReference>
<feature type="domain" description="Histidine kinase" evidence="24">
    <location>
        <begin position="222"/>
        <end position="442"/>
    </location>
</feature>
<dbReference type="PANTHER" id="PTHR44936:SF9">
    <property type="entry name" value="SENSOR PROTEIN CREC"/>
    <property type="match status" value="1"/>
</dbReference>
<keyword evidence="20" id="KW-0464">Manganese</keyword>
<evidence type="ECO:0000256" key="9">
    <source>
        <dbReference type="ARBA" id="ARBA00022692"/>
    </source>
</evidence>
<evidence type="ECO:0000256" key="16">
    <source>
        <dbReference type="ARBA" id="ARBA00022989"/>
    </source>
</evidence>
<evidence type="ECO:0000256" key="21">
    <source>
        <dbReference type="ARBA" id="ARBA00040454"/>
    </source>
</evidence>
<comment type="cofactor">
    <cofactor evidence="2">
        <name>Mn(2+)</name>
        <dbReference type="ChEBI" id="CHEBI:29035"/>
    </cofactor>
</comment>
<evidence type="ECO:0000256" key="5">
    <source>
        <dbReference type="ARBA" id="ARBA00012438"/>
    </source>
</evidence>
<evidence type="ECO:0000256" key="19">
    <source>
        <dbReference type="ARBA" id="ARBA00023026"/>
    </source>
</evidence>
<reference evidence="27" key="1">
    <citation type="submission" date="2023-07" db="EMBL/GenBank/DDBJ databases">
        <authorList>
            <person name="Deng Y."/>
            <person name="Zhang Y.-Q."/>
        </authorList>
    </citation>
    <scope>NUCLEOTIDE SEQUENCE [LARGE SCALE GENOMIC DNA]</scope>
    <source>
        <strain evidence="27">CPCC 205710</strain>
    </source>
</reference>
<dbReference type="Pfam" id="PF00512">
    <property type="entry name" value="HisKA"/>
    <property type="match status" value="1"/>
</dbReference>
<keyword evidence="15" id="KW-0904">Protein phosphatase</keyword>
<dbReference type="CDD" id="cd00082">
    <property type="entry name" value="HisKA"/>
    <property type="match status" value="1"/>
</dbReference>
<feature type="domain" description="HAMP" evidence="25">
    <location>
        <begin position="162"/>
        <end position="214"/>
    </location>
</feature>
<dbReference type="PANTHER" id="PTHR44936">
    <property type="entry name" value="SENSOR PROTEIN CREC"/>
    <property type="match status" value="1"/>
</dbReference>
<dbReference type="EC" id="2.7.13.3" evidence="5"/>
<evidence type="ECO:0000313" key="26">
    <source>
        <dbReference type="EMBL" id="MCT7657391.1"/>
    </source>
</evidence>
<dbReference type="PROSITE" id="PS50109">
    <property type="entry name" value="HIS_KIN"/>
    <property type="match status" value="1"/>
</dbReference>
<keyword evidence="14" id="KW-0460">Magnesium</keyword>
<evidence type="ECO:0000256" key="20">
    <source>
        <dbReference type="ARBA" id="ARBA00023211"/>
    </source>
</evidence>
<dbReference type="Gene3D" id="1.10.287.130">
    <property type="match status" value="1"/>
</dbReference>
<evidence type="ECO:0000256" key="13">
    <source>
        <dbReference type="ARBA" id="ARBA00022840"/>
    </source>
</evidence>
<dbReference type="InterPro" id="IPR005467">
    <property type="entry name" value="His_kinase_dom"/>
</dbReference>
<dbReference type="SUPFAM" id="SSF47384">
    <property type="entry name" value="Homodimeric domain of signal transducing histidine kinase"/>
    <property type="match status" value="1"/>
</dbReference>
<accession>A0ABT2M8S2</accession>
<keyword evidence="10" id="KW-0547">Nucleotide-binding</keyword>
<comment type="subcellular location">
    <subcellularLocation>
        <location evidence="4">Cell membrane</location>
        <topology evidence="4">Multi-pass membrane protein</topology>
    </subcellularLocation>
</comment>
<feature type="transmembrane region" description="Helical" evidence="23">
    <location>
        <begin position="138"/>
        <end position="161"/>
    </location>
</feature>
<name>A0ABT2M8S2_9MYCO</name>
<gene>
    <name evidence="26" type="ORF">N4S67_03020</name>
</gene>
<dbReference type="Pfam" id="PF02518">
    <property type="entry name" value="HATPase_c"/>
    <property type="match status" value="1"/>
</dbReference>
<dbReference type="SUPFAM" id="SSF55874">
    <property type="entry name" value="ATPase domain of HSP90 chaperone/DNA topoisomerase II/histidine kinase"/>
    <property type="match status" value="1"/>
</dbReference>
<evidence type="ECO:0000256" key="1">
    <source>
        <dbReference type="ARBA" id="ARBA00000085"/>
    </source>
</evidence>
<dbReference type="EMBL" id="JAODWD010000001">
    <property type="protein sequence ID" value="MCT7657391.1"/>
    <property type="molecule type" value="Genomic_DNA"/>
</dbReference>
<dbReference type="InterPro" id="IPR036890">
    <property type="entry name" value="HATPase_C_sf"/>
</dbReference>
<evidence type="ECO:0000256" key="17">
    <source>
        <dbReference type="ARBA" id="ARBA00023012"/>
    </source>
</evidence>